<organism evidence="3 4">
    <name type="scientific">Candidatus Babela massiliensis</name>
    <dbReference type="NCBI Taxonomy" id="673862"/>
    <lineage>
        <taxon>Bacteria</taxon>
        <taxon>Candidatus Babelota</taxon>
        <taxon>Candidatus Babeliae</taxon>
        <taxon>Candidatus Babeliales</taxon>
        <taxon>Candidatus Babeliaceae</taxon>
        <taxon>Candidatus Babela</taxon>
    </lineage>
</organism>
<proteinExistence type="predicted"/>
<dbReference type="EMBL" id="HG793133">
    <property type="protein sequence ID" value="CDK30715.1"/>
    <property type="molecule type" value="Genomic_DNA"/>
</dbReference>
<dbReference type="InterPro" id="IPR003959">
    <property type="entry name" value="ATPase_AAA_core"/>
</dbReference>
<keyword evidence="4" id="KW-1185">Reference proteome</keyword>
<dbReference type="RefSeq" id="WP_023792294.1">
    <property type="nucleotide sequence ID" value="NC_023003.1"/>
</dbReference>
<gene>
    <name evidence="3" type="ORF">BABL1_gene_300</name>
</gene>
<dbReference type="STRING" id="673862.BABL1_gene_300"/>
<name>V6DGM1_9BACT</name>
<dbReference type="GO" id="GO:0005524">
    <property type="term" value="F:ATP binding"/>
    <property type="evidence" value="ECO:0007669"/>
    <property type="project" value="InterPro"/>
</dbReference>
<reference evidence="3 4" key="1">
    <citation type="journal article" date="2015" name="Biol. Direct">
        <title>Babela massiliensis, a representative of a widespread bacterial phylum with unusual adaptations to parasitism in amoebae.</title>
        <authorList>
            <person name="Pagnier I."/>
            <person name="Yutin N."/>
            <person name="Croce O."/>
            <person name="Makarova K.S."/>
            <person name="Wolf Y.I."/>
            <person name="Benamar S."/>
            <person name="Raoult D."/>
            <person name="Koonin E.V."/>
            <person name="La Scola B."/>
        </authorList>
    </citation>
    <scope>NUCLEOTIDE SEQUENCE [LARGE SCALE GENOMIC DNA]</scope>
    <source>
        <strain evidence="4">BABL1</strain>
    </source>
</reference>
<dbReference type="Pfam" id="PF00004">
    <property type="entry name" value="AAA"/>
    <property type="match status" value="1"/>
</dbReference>
<keyword evidence="1" id="KW-0175">Coiled coil</keyword>
<protein>
    <submittedName>
        <fullName evidence="3">ATPase of the AAA+ class</fullName>
    </submittedName>
</protein>
<dbReference type="Proteomes" id="UP000018769">
    <property type="component" value="Chromosome I"/>
</dbReference>
<dbReference type="HOGENOM" id="CLU_427416_0_0_7"/>
<accession>V6DGM1</accession>
<dbReference type="AlphaFoldDB" id="V6DGM1"/>
<feature type="domain" description="ATPase AAA-type core" evidence="2">
    <location>
        <begin position="231"/>
        <end position="353"/>
    </location>
</feature>
<evidence type="ECO:0000313" key="3">
    <source>
        <dbReference type="EMBL" id="CDK30715.1"/>
    </source>
</evidence>
<dbReference type="Gene3D" id="3.40.50.300">
    <property type="entry name" value="P-loop containing nucleotide triphosphate hydrolases"/>
    <property type="match status" value="1"/>
</dbReference>
<dbReference type="SUPFAM" id="SSF52540">
    <property type="entry name" value="P-loop containing nucleoside triphosphate hydrolases"/>
    <property type="match status" value="1"/>
</dbReference>
<dbReference type="KEGG" id="dpb:BABL1_gene_300"/>
<dbReference type="GO" id="GO:0016887">
    <property type="term" value="F:ATP hydrolysis activity"/>
    <property type="evidence" value="ECO:0007669"/>
    <property type="project" value="InterPro"/>
</dbReference>
<sequence>MLDKTIKGIPFYQENRFYTKIRRVFYINGHVENDNIIVCEPRHSLDTERCPLANYKIDWSNISKKGQALESSKPGHWVSSKEIEYLINILLDKKRSSSSFLPENTKIFCLEGDIQDLFNLEDNLKQTAIEFKDNAYEGTTIFILYYPQHWVTCVVDKKKNERPRFIFADSLNIDRTKSDQAFQLIGALSNFNFVQDKFIPLNLLVENEKISELESTIELLNSNLKDLRGLWLYGPAKTGKSSLANSLSKLTNWPLKNINTPKHNISKSISESDRIKDKNIKEIVQFYSNFIGELLNEINQENSPTILFIRHIDKIKDLYKKQIFKLFAKMLEDNKKNNRLFIMFSSNTNPEELAQYYDFSDLVDYMKIDSPDYNKRLKIINYYIQNLLYKNILIKVNKNKRTFSLEEKFIRESHKEILATATRDFSCQDIADMMQKIETAIKKDLKNYGKNSIFYRIFHCIDSRNRSTSTTIKILTLGAIGFSIYNFKPSINRVIGSLLVLTGIAYHQSSDLWSINEYEKYLQAYYEIQKYQVENRKKIKIAKNKMQQLTKAKGTNQKKSLIVESKDAYRQGIIDWARTNATSHMDKLVNFTADFVINVTKAFYNIIKNYNNQNPGVAIPVIQTQNNAYNIVAAQEDRSQ</sequence>
<evidence type="ECO:0000259" key="2">
    <source>
        <dbReference type="Pfam" id="PF00004"/>
    </source>
</evidence>
<evidence type="ECO:0000256" key="1">
    <source>
        <dbReference type="SAM" id="Coils"/>
    </source>
</evidence>
<dbReference type="InterPro" id="IPR027417">
    <property type="entry name" value="P-loop_NTPase"/>
</dbReference>
<feature type="coiled-coil region" evidence="1">
    <location>
        <begin position="203"/>
        <end position="230"/>
    </location>
</feature>
<evidence type="ECO:0000313" key="4">
    <source>
        <dbReference type="Proteomes" id="UP000018769"/>
    </source>
</evidence>